<evidence type="ECO:0000256" key="1">
    <source>
        <dbReference type="SAM" id="MobiDB-lite"/>
    </source>
</evidence>
<evidence type="ECO:0008006" key="4">
    <source>
        <dbReference type="Google" id="ProtNLM"/>
    </source>
</evidence>
<dbReference type="Proteomes" id="UP000321393">
    <property type="component" value="Unassembled WGS sequence"/>
</dbReference>
<feature type="compositionally biased region" description="Basic and acidic residues" evidence="1">
    <location>
        <begin position="147"/>
        <end position="157"/>
    </location>
</feature>
<sequence length="197" mass="21704">MVNTQKCTYAAKSSEGILEAQISKKSMHGVRIGGCHFKSTPPQRPYRLPSEKSQAHAFDRLHEPVQEDVDSQNPMTYAKHAPSARETHMSDMDSDDLEDHTSNVELGPSHDSFPIRSSIPDNTTTSGPRNDPAPAPTIESIATEGRTAVHNDEDKVEPVNTSDHIGEIHVDDNNNAVAQLETHAFPDESKPTKKKFL</sequence>
<dbReference type="AlphaFoldDB" id="A0A5A7TCN1"/>
<name>A0A5A7TCN1_CUCMM</name>
<feature type="compositionally biased region" description="Basic and acidic residues" evidence="1">
    <location>
        <begin position="49"/>
        <end position="65"/>
    </location>
</feature>
<organism evidence="2 3">
    <name type="scientific">Cucumis melo var. makuwa</name>
    <name type="common">Oriental melon</name>
    <dbReference type="NCBI Taxonomy" id="1194695"/>
    <lineage>
        <taxon>Eukaryota</taxon>
        <taxon>Viridiplantae</taxon>
        <taxon>Streptophyta</taxon>
        <taxon>Embryophyta</taxon>
        <taxon>Tracheophyta</taxon>
        <taxon>Spermatophyta</taxon>
        <taxon>Magnoliopsida</taxon>
        <taxon>eudicotyledons</taxon>
        <taxon>Gunneridae</taxon>
        <taxon>Pentapetalae</taxon>
        <taxon>rosids</taxon>
        <taxon>fabids</taxon>
        <taxon>Cucurbitales</taxon>
        <taxon>Cucurbitaceae</taxon>
        <taxon>Benincaseae</taxon>
        <taxon>Cucumis</taxon>
    </lineage>
</organism>
<dbReference type="EMBL" id="SSTE01017028">
    <property type="protein sequence ID" value="KAA0040873.1"/>
    <property type="molecule type" value="Genomic_DNA"/>
</dbReference>
<evidence type="ECO:0000313" key="3">
    <source>
        <dbReference type="Proteomes" id="UP000321393"/>
    </source>
</evidence>
<feature type="compositionally biased region" description="Polar residues" evidence="1">
    <location>
        <begin position="119"/>
        <end position="128"/>
    </location>
</feature>
<comment type="caution">
    <text evidence="2">The sequence shown here is derived from an EMBL/GenBank/DDBJ whole genome shotgun (WGS) entry which is preliminary data.</text>
</comment>
<reference evidence="2 3" key="1">
    <citation type="submission" date="2019-08" db="EMBL/GenBank/DDBJ databases">
        <title>Draft genome sequences of two oriental melons (Cucumis melo L. var makuwa).</title>
        <authorList>
            <person name="Kwon S.-Y."/>
        </authorList>
    </citation>
    <scope>NUCLEOTIDE SEQUENCE [LARGE SCALE GENOMIC DNA]</scope>
    <source>
        <strain evidence="3">cv. SW 3</strain>
        <tissue evidence="2">Leaf</tissue>
    </source>
</reference>
<feature type="region of interest" description="Disordered" evidence="1">
    <location>
        <begin position="36"/>
        <end position="159"/>
    </location>
</feature>
<gene>
    <name evidence="2" type="ORF">E6C27_scaffold345G00260</name>
</gene>
<proteinExistence type="predicted"/>
<accession>A0A5A7TCN1</accession>
<evidence type="ECO:0000313" key="2">
    <source>
        <dbReference type="EMBL" id="KAA0040873.1"/>
    </source>
</evidence>
<protein>
    <recommendedName>
        <fullName evidence="4">Envelope-like protein</fullName>
    </recommendedName>
</protein>